<proteinExistence type="predicted"/>
<reference evidence="1" key="1">
    <citation type="submission" date="2022-06" db="EMBL/GenBank/DDBJ databases">
        <title>De novo draft assembly of the Pseudomonas mercurotoleraris sp. nov., isolated from the plants rhizosphere.</title>
        <authorList>
            <person name="Robas M."/>
            <person name="Gonzalez D."/>
            <person name="Fernandez V.M."/>
            <person name="Luna L."/>
            <person name="Provanza A."/>
            <person name="Jimenez P.A."/>
        </authorList>
    </citation>
    <scope>NUCLEOTIDE SEQUENCE</scope>
    <source>
        <strain evidence="1">SAICEUPSM</strain>
    </source>
</reference>
<comment type="caution">
    <text evidence="1">The sequence shown here is derived from an EMBL/GenBank/DDBJ whole genome shotgun (WGS) entry which is preliminary data.</text>
</comment>
<dbReference type="RefSeq" id="WP_137215740.1">
    <property type="nucleotide sequence ID" value="NZ_JAMSHA010000001.1"/>
</dbReference>
<accession>A0ABT2XNS3</accession>
<gene>
    <name evidence="1" type="ORF">ND528_02055</name>
</gene>
<sequence length="158" mass="17418">MFQFYASENIFPVEYPPEQKQIENQVKEEFVGRITAAVWPLLSIFAFSASAIAAQDDYYAAYSIVSVDGDMPIRTVIVKRVSQDFVSYRGFQFDCTNQALSQSGFYNAPDLALGELAKATPSSGNYTFMTDRARAKACDIESSQTLGGLNQPQPQGPS</sequence>
<evidence type="ECO:0000313" key="1">
    <source>
        <dbReference type="EMBL" id="MCV2220352.1"/>
    </source>
</evidence>
<organism evidence="1 2">
    <name type="scientific">Pseudomonas mercuritolerans</name>
    <dbReference type="NCBI Taxonomy" id="2951809"/>
    <lineage>
        <taxon>Bacteria</taxon>
        <taxon>Pseudomonadati</taxon>
        <taxon>Pseudomonadota</taxon>
        <taxon>Gammaproteobacteria</taxon>
        <taxon>Pseudomonadales</taxon>
        <taxon>Pseudomonadaceae</taxon>
        <taxon>Pseudomonas</taxon>
    </lineage>
</organism>
<dbReference type="Proteomes" id="UP001063475">
    <property type="component" value="Unassembled WGS sequence"/>
</dbReference>
<protein>
    <submittedName>
        <fullName evidence="1">Uncharacterized protein</fullName>
    </submittedName>
</protein>
<keyword evidence="2" id="KW-1185">Reference proteome</keyword>
<dbReference type="EMBL" id="JAMSHA010000001">
    <property type="protein sequence ID" value="MCV2220352.1"/>
    <property type="molecule type" value="Genomic_DNA"/>
</dbReference>
<name>A0ABT2XNS3_9PSED</name>
<evidence type="ECO:0000313" key="2">
    <source>
        <dbReference type="Proteomes" id="UP001063475"/>
    </source>
</evidence>